<feature type="domain" description="Hydantoinase A/oxoprolinase" evidence="3">
    <location>
        <begin position="278"/>
        <end position="595"/>
    </location>
</feature>
<dbReference type="PANTHER" id="PTHR11365">
    <property type="entry name" value="5-OXOPROLINASE RELATED"/>
    <property type="match status" value="1"/>
</dbReference>
<gene>
    <name evidence="6" type="ORF">SAMN04487996_10993</name>
</gene>
<dbReference type="InterPro" id="IPR008040">
    <property type="entry name" value="Hydant_A_N"/>
</dbReference>
<dbReference type="Pfam" id="PF01968">
    <property type="entry name" value="Hydantoinase_A"/>
    <property type="match status" value="1"/>
</dbReference>
<dbReference type="Pfam" id="PF05378">
    <property type="entry name" value="Hydant_A_N"/>
    <property type="match status" value="1"/>
</dbReference>
<dbReference type="GO" id="GO:0017168">
    <property type="term" value="F:5-oxoprolinase (ATP-hydrolyzing) activity"/>
    <property type="evidence" value="ECO:0007669"/>
    <property type="project" value="TreeGrafter"/>
</dbReference>
<dbReference type="GO" id="GO:0005829">
    <property type="term" value="C:cytosol"/>
    <property type="evidence" value="ECO:0007669"/>
    <property type="project" value="TreeGrafter"/>
</dbReference>
<evidence type="ECO:0000259" key="4">
    <source>
        <dbReference type="Pfam" id="PF02538"/>
    </source>
</evidence>
<evidence type="ECO:0000256" key="1">
    <source>
        <dbReference type="ARBA" id="ARBA00010403"/>
    </source>
</evidence>
<dbReference type="Proteomes" id="UP000198748">
    <property type="component" value="Unassembled WGS sequence"/>
</dbReference>
<reference evidence="7" key="1">
    <citation type="submission" date="2016-10" db="EMBL/GenBank/DDBJ databases">
        <authorList>
            <person name="Varghese N."/>
            <person name="Submissions S."/>
        </authorList>
    </citation>
    <scope>NUCLEOTIDE SEQUENCE [LARGE SCALE GENOMIC DNA]</scope>
    <source>
        <strain evidence="7">DSM 25329</strain>
    </source>
</reference>
<feature type="domain" description="Hydantoinase B/oxoprolinase" evidence="4">
    <location>
        <begin position="782"/>
        <end position="1288"/>
    </location>
</feature>
<proteinExistence type="inferred from homology"/>
<evidence type="ECO:0000259" key="3">
    <source>
        <dbReference type="Pfam" id="PF01968"/>
    </source>
</evidence>
<feature type="domain" description="Hydantoinase/oxoprolinase N-terminal" evidence="5">
    <location>
        <begin position="144"/>
        <end position="258"/>
    </location>
</feature>
<dbReference type="Pfam" id="PF02538">
    <property type="entry name" value="Hydantoinase_B"/>
    <property type="match status" value="1"/>
</dbReference>
<keyword evidence="7" id="KW-1185">Reference proteome</keyword>
<dbReference type="GO" id="GO:0006749">
    <property type="term" value="P:glutathione metabolic process"/>
    <property type="evidence" value="ECO:0007669"/>
    <property type="project" value="TreeGrafter"/>
</dbReference>
<evidence type="ECO:0000313" key="7">
    <source>
        <dbReference type="Proteomes" id="UP000198748"/>
    </source>
</evidence>
<dbReference type="InterPro" id="IPR002821">
    <property type="entry name" value="Hydantoinase_A"/>
</dbReference>
<feature type="region of interest" description="Disordered" evidence="2">
    <location>
        <begin position="324"/>
        <end position="346"/>
    </location>
</feature>
<dbReference type="PANTHER" id="PTHR11365:SF23">
    <property type="entry name" value="HYPOTHETICAL 5-OXOPROLINASE (EUROFUNG)-RELATED"/>
    <property type="match status" value="1"/>
</dbReference>
<evidence type="ECO:0000259" key="5">
    <source>
        <dbReference type="Pfam" id="PF05378"/>
    </source>
</evidence>
<comment type="similarity">
    <text evidence="1">Belongs to the oxoprolinase family.</text>
</comment>
<sequence>MLKSIILKTTPANTWQIWIDTGGTFTDCLAIDPAGNKSRIKVLSSSCLRGRITAKLAAYTYHFEASWPYDGVLFKDYTFKLHGNDAQSRIKHIDRQTHSITLTDDLAFTAPVDFEITTGEEAPILAARLLTQTPLDQPLPPIAMRLGTTKGTNALLERKGAKTLLVVTKGFKDLLYIGNQQRPSLFQLNIPEPKLLYSHVLEVEERLDASGTVIHSLDLPDFETITKPANYRSVAVSLLHSYQNPEHEQQVAALFRENGAEYISVSSDLFPFSHYLRRTQTAVVNAYLDPILDQYLTNIRAALSNTGLGSSALGHAGITNAARDSSTLPGDIPNNSGQSAHASNRSTLQVMTSTGSLSEVSGFRAKDSLLSGPAGGMVAATNFARKLGFLKAITFDMGGTSTDTALIDGQPELKYITEIDGIEFHNPTLAIETVAAGGGSVCWFDGFSLQAGPDSAGASPGPACYGAGGPLTVTDVNLLLGKLETSKFSIPISPEAAIVRLEELRNTIETKTGNLLSHHEILTGLESIANEKMADAIRKISVEKGINPNAFALVTFGGAGGLHACQLAELLDMDTVLLPYDGGLFSAAGIGEALISTIVSKQLLLFWADAADRLGEWQDILADQAAEILRGQGIHAFEPVFCHVYLRFAGQENTIEVPYQGEKTLNAFEETYRGQFGYFPANAKVEVESIKLKMQEQGRRDEPLSIIESGRKVMPLNHSETVVFEWDNLQPGDQLEGPSILLNNTSTTYLPKGWKLVIQRDQDAVAWRTESAQTNNTQQSEEVALQLFTNRFKAIADEMGVQLQRTAFSVNVKERLDFSCALLDADGELLVNAQHIPVHLGSMGICGRLVREAIAIGPGDVVITNHPRYGGSHLPDITLISGVFTEDHICVGYVINRAHHAEVGGKTPGSMPPDATCLAEEGVVIVPQYLVKAGEFQWDALRELFTGGPYPTRSFISNEADIIAALSALKKGSAQLLKLVENHGLETVRKYMGMLKQTAISQLRNALQPLQGQVFEASELLDDNHRINVKISISDHKQTFEFTGTSGVHPNNLNANISILYSAILYVLRLLVDKEIPLNDGLMRDVEIKLPENSFLHPVFSDDPLQCPAVVGGNTEVSQRLVDTLLKAFGLAACSQGTMNNFLFGNDQFGYYETIGGGVGAGNGFDGRSAVHQHMTNTRITDPEQLERKYPVRLLEFGIRGGSGGTGRWRGGDGIVRKLEFLAPLQVTLLGQHRRYAPYGLAGGGDGLCGRHMLLSNGLNNELPGICSLKVIVGDVLTIETPGGGGYGI</sequence>
<accession>A0A1G7ITG8</accession>
<name>A0A1G7ITG8_9BACT</name>
<dbReference type="EMBL" id="FNAN01000009">
    <property type="protein sequence ID" value="SDF15973.1"/>
    <property type="molecule type" value="Genomic_DNA"/>
</dbReference>
<evidence type="ECO:0000256" key="2">
    <source>
        <dbReference type="SAM" id="MobiDB-lite"/>
    </source>
</evidence>
<dbReference type="InterPro" id="IPR045079">
    <property type="entry name" value="Oxoprolinase-like"/>
</dbReference>
<dbReference type="STRING" id="659014.SAMN04487996_10993"/>
<organism evidence="6 7">
    <name type="scientific">Dyadobacter soli</name>
    <dbReference type="NCBI Taxonomy" id="659014"/>
    <lineage>
        <taxon>Bacteria</taxon>
        <taxon>Pseudomonadati</taxon>
        <taxon>Bacteroidota</taxon>
        <taxon>Cytophagia</taxon>
        <taxon>Cytophagales</taxon>
        <taxon>Spirosomataceae</taxon>
        <taxon>Dyadobacter</taxon>
    </lineage>
</organism>
<protein>
    <submittedName>
        <fullName evidence="6">5-oxoprolinase (ATP-hydrolysing)</fullName>
    </submittedName>
</protein>
<dbReference type="InterPro" id="IPR003692">
    <property type="entry name" value="Hydantoinase_B"/>
</dbReference>
<evidence type="ECO:0000313" key="6">
    <source>
        <dbReference type="EMBL" id="SDF15973.1"/>
    </source>
</evidence>